<reference evidence="3" key="1">
    <citation type="journal article" date="2016" name="Genome Biol. Evol.">
        <title>Comparative 'omics' of the Fusarium fujikuroi species complex highlights differences in genetic potential and metabolite synthesis.</title>
        <authorList>
            <person name="Niehaus E.-M."/>
            <person name="Muensterkoetter M."/>
            <person name="Proctor R.H."/>
            <person name="Brown D.W."/>
            <person name="Sharon A."/>
            <person name="Idan Y."/>
            <person name="Oren-Young L."/>
            <person name="Sieber C.M."/>
            <person name="Novak O."/>
            <person name="Pencik A."/>
            <person name="Tarkowska D."/>
            <person name="Hromadova K."/>
            <person name="Freeman S."/>
            <person name="Maymon M."/>
            <person name="Elazar M."/>
            <person name="Youssef S.A."/>
            <person name="El-Shabrawy E.S.M."/>
            <person name="Shalaby A.B.A."/>
            <person name="Houterman P."/>
            <person name="Brock N.L."/>
            <person name="Burkhardt I."/>
            <person name="Tsavkelova E.A."/>
            <person name="Dickschat J.S."/>
            <person name="Galuszka P."/>
            <person name="Gueldener U."/>
            <person name="Tudzynski B."/>
        </authorList>
    </citation>
    <scope>NUCLEOTIDE SEQUENCE [LARGE SCALE GENOMIC DNA]</scope>
    <source>
        <strain evidence="3">MRC7560</strain>
    </source>
</reference>
<accession>A0A1L7TH60</accession>
<comment type="caution">
    <text evidence="2">The sequence shown here is derived from an EMBL/GenBank/DDBJ whole genome shotgun (WGS) entry which is preliminary data.</text>
</comment>
<dbReference type="Proteomes" id="UP000184255">
    <property type="component" value="Unassembled WGS sequence"/>
</dbReference>
<dbReference type="GeneID" id="65082619"/>
<organism evidence="2 3">
    <name type="scientific">Fusarium mangiferae</name>
    <name type="common">Mango malformation disease fungus</name>
    <dbReference type="NCBI Taxonomy" id="192010"/>
    <lineage>
        <taxon>Eukaryota</taxon>
        <taxon>Fungi</taxon>
        <taxon>Dikarya</taxon>
        <taxon>Ascomycota</taxon>
        <taxon>Pezizomycotina</taxon>
        <taxon>Sordariomycetes</taxon>
        <taxon>Hypocreomycetidae</taxon>
        <taxon>Hypocreales</taxon>
        <taxon>Nectriaceae</taxon>
        <taxon>Fusarium</taxon>
        <taxon>Fusarium fujikuroi species complex</taxon>
    </lineage>
</organism>
<keyword evidence="3" id="KW-1185">Reference proteome</keyword>
<evidence type="ECO:0000313" key="3">
    <source>
        <dbReference type="Proteomes" id="UP000184255"/>
    </source>
</evidence>
<feature type="region of interest" description="Disordered" evidence="1">
    <location>
        <begin position="1"/>
        <end position="20"/>
    </location>
</feature>
<evidence type="ECO:0000256" key="1">
    <source>
        <dbReference type="SAM" id="MobiDB-lite"/>
    </source>
</evidence>
<dbReference type="EMBL" id="FCQH01000006">
    <property type="protein sequence ID" value="CVK94116.1"/>
    <property type="molecule type" value="Genomic_DNA"/>
</dbReference>
<gene>
    <name evidence="2" type="ORF">FMAN_03348</name>
</gene>
<feature type="region of interest" description="Disordered" evidence="1">
    <location>
        <begin position="69"/>
        <end position="139"/>
    </location>
</feature>
<protein>
    <submittedName>
        <fullName evidence="2">Uncharacterized protein</fullName>
    </submittedName>
</protein>
<dbReference type="AlphaFoldDB" id="A0A1L7TH60"/>
<evidence type="ECO:0000313" key="2">
    <source>
        <dbReference type="EMBL" id="CVK94116.1"/>
    </source>
</evidence>
<proteinExistence type="predicted"/>
<dbReference type="VEuPathDB" id="FungiDB:FMAN_03348"/>
<dbReference type="RefSeq" id="XP_041682648.1">
    <property type="nucleotide sequence ID" value="XM_041832156.1"/>
</dbReference>
<sequence>MCRGSSRDVKPPAERTPASMGMFRNCYFPMKPKEHAEDKFRRDEYQSWKHKRMKSQRNIRVLERFKCFPLPGERPRPGSGSSGRSSPAPVGTVSAKARASAAKYPNVPLGGRRPSIGRGDRTPAYGWGGSLGREITPPQHPFLQSIRERRAKRSLSDFPFIHGGGEGRQME</sequence>
<feature type="compositionally biased region" description="Basic and acidic residues" evidence="1">
    <location>
        <begin position="1"/>
        <end position="13"/>
    </location>
</feature>
<name>A0A1L7TH60_FUSMA</name>
<feature type="compositionally biased region" description="Low complexity" evidence="1">
    <location>
        <begin position="77"/>
        <end position="91"/>
    </location>
</feature>